<evidence type="ECO:0000256" key="3">
    <source>
        <dbReference type="ARBA" id="ARBA00022692"/>
    </source>
</evidence>
<keyword evidence="8" id="KW-1185">Reference proteome</keyword>
<evidence type="ECO:0000313" key="8">
    <source>
        <dbReference type="Proteomes" id="UP000679690"/>
    </source>
</evidence>
<comment type="caution">
    <text evidence="7">The sequence shown here is derived from an EMBL/GenBank/DDBJ whole genome shotgun (WGS) entry which is preliminary data.</text>
</comment>
<feature type="transmembrane region" description="Helical" evidence="6">
    <location>
        <begin position="219"/>
        <end position="238"/>
    </location>
</feature>
<protein>
    <submittedName>
        <fullName evidence="7">Cytochrome c oxidase assembly protein</fullName>
    </submittedName>
</protein>
<dbReference type="Proteomes" id="UP000679690">
    <property type="component" value="Unassembled WGS sequence"/>
</dbReference>
<name>A0ABS3UIY9_9ACTN</name>
<organism evidence="7 8">
    <name type="scientific">Actinoplanes flavus</name>
    <dbReference type="NCBI Taxonomy" id="2820290"/>
    <lineage>
        <taxon>Bacteria</taxon>
        <taxon>Bacillati</taxon>
        <taxon>Actinomycetota</taxon>
        <taxon>Actinomycetes</taxon>
        <taxon>Micromonosporales</taxon>
        <taxon>Micromonosporaceae</taxon>
        <taxon>Actinoplanes</taxon>
    </lineage>
</organism>
<accession>A0ABS3UIY9</accession>
<feature type="transmembrane region" description="Helical" evidence="6">
    <location>
        <begin position="111"/>
        <end position="132"/>
    </location>
</feature>
<comment type="subcellular location">
    <subcellularLocation>
        <location evidence="1">Cell membrane</location>
        <topology evidence="1">Multi-pass membrane protein</topology>
    </subcellularLocation>
</comment>
<feature type="transmembrane region" description="Helical" evidence="6">
    <location>
        <begin position="144"/>
        <end position="167"/>
    </location>
</feature>
<evidence type="ECO:0000256" key="2">
    <source>
        <dbReference type="ARBA" id="ARBA00022475"/>
    </source>
</evidence>
<evidence type="ECO:0000313" key="7">
    <source>
        <dbReference type="EMBL" id="MBO3738748.1"/>
    </source>
</evidence>
<keyword evidence="4 6" id="KW-1133">Transmembrane helix</keyword>
<feature type="transmembrane region" description="Helical" evidence="6">
    <location>
        <begin position="70"/>
        <end position="91"/>
    </location>
</feature>
<dbReference type="Pfam" id="PF09678">
    <property type="entry name" value="Caa3_CtaG"/>
    <property type="match status" value="1"/>
</dbReference>
<reference evidence="7 8" key="1">
    <citation type="submission" date="2021-03" db="EMBL/GenBank/DDBJ databases">
        <title>Actinoplanes flavus sp. nov., a novel actinomycete isolated from Coconut Palm rhizosphere soil.</title>
        <authorList>
            <person name="Luo X."/>
        </authorList>
    </citation>
    <scope>NUCLEOTIDE SEQUENCE [LARGE SCALE GENOMIC DNA]</scope>
    <source>
        <strain evidence="7 8">NEAU-H7</strain>
    </source>
</reference>
<gene>
    <name evidence="7" type="ORF">J5X75_14565</name>
</gene>
<feature type="transmembrane region" description="Helical" evidence="6">
    <location>
        <begin position="41"/>
        <end position="64"/>
    </location>
</feature>
<proteinExistence type="predicted"/>
<evidence type="ECO:0000256" key="6">
    <source>
        <dbReference type="SAM" id="Phobius"/>
    </source>
</evidence>
<dbReference type="EMBL" id="JAGFNS010000008">
    <property type="protein sequence ID" value="MBO3738748.1"/>
    <property type="molecule type" value="Genomic_DNA"/>
</dbReference>
<keyword evidence="2" id="KW-1003">Cell membrane</keyword>
<dbReference type="InterPro" id="IPR019108">
    <property type="entry name" value="Caa3_assmbl_CtaG-rel"/>
</dbReference>
<keyword evidence="3 6" id="KW-0812">Transmembrane</keyword>
<keyword evidence="5 6" id="KW-0472">Membrane</keyword>
<evidence type="ECO:0000256" key="1">
    <source>
        <dbReference type="ARBA" id="ARBA00004651"/>
    </source>
</evidence>
<sequence>MPGGGSLEVLDGLLLIAALTYAAGILAARRRGRSWPAARAACWYAGLTVAAAASAGPAAAHGFVPHMAGHLLLGMAAPLLLVLAAPGTLALRALPVRRARRLSRAFSAWPVRILTHPAVAVVLAAGGLWLLYTTGLYPAMMHSPAIHLLVQAHVLGAGVLLTHAIVGVDPMTHRATPRVRAAALLVFMAAHGILAKYLYGHPPAGVSGPAGRTGAELMYYGGDLADLALVIVFCWQWYDPARFRVGARRPPRPWTLHDDARIGRLERIDAPQPGNQRP</sequence>
<evidence type="ECO:0000256" key="4">
    <source>
        <dbReference type="ARBA" id="ARBA00022989"/>
    </source>
</evidence>
<evidence type="ECO:0000256" key="5">
    <source>
        <dbReference type="ARBA" id="ARBA00023136"/>
    </source>
</evidence>
<feature type="transmembrane region" description="Helical" evidence="6">
    <location>
        <begin position="179"/>
        <end position="199"/>
    </location>
</feature>
<feature type="transmembrane region" description="Helical" evidence="6">
    <location>
        <begin position="12"/>
        <end position="29"/>
    </location>
</feature>